<evidence type="ECO:0000256" key="2">
    <source>
        <dbReference type="ARBA" id="ARBA00023315"/>
    </source>
</evidence>
<evidence type="ECO:0000256" key="1">
    <source>
        <dbReference type="ARBA" id="ARBA00022679"/>
    </source>
</evidence>
<dbReference type="RefSeq" id="WP_221225673.1">
    <property type="nucleotide sequence ID" value="NZ_JACIBY010000008.1"/>
</dbReference>
<evidence type="ECO:0000313" key="4">
    <source>
        <dbReference type="EMBL" id="MBB3839829.1"/>
    </source>
</evidence>
<dbReference type="GO" id="GO:0016747">
    <property type="term" value="F:acyltransferase activity, transferring groups other than amino-acyl groups"/>
    <property type="evidence" value="ECO:0007669"/>
    <property type="project" value="InterPro"/>
</dbReference>
<keyword evidence="5" id="KW-1185">Reference proteome</keyword>
<proteinExistence type="predicted"/>
<evidence type="ECO:0000313" key="5">
    <source>
        <dbReference type="Proteomes" id="UP000541352"/>
    </source>
</evidence>
<accession>A0A7W5ZMW2</accession>
<dbReference type="InterPro" id="IPR016181">
    <property type="entry name" value="Acyl_CoA_acyltransferase"/>
</dbReference>
<dbReference type="Pfam" id="PF00583">
    <property type="entry name" value="Acetyltransf_1"/>
    <property type="match status" value="1"/>
</dbReference>
<dbReference type="PANTHER" id="PTHR43420:SF44">
    <property type="entry name" value="ACETYLTRANSFERASE YPEA"/>
    <property type="match status" value="1"/>
</dbReference>
<dbReference type="AlphaFoldDB" id="A0A7W5ZMW2"/>
<evidence type="ECO:0000259" key="3">
    <source>
        <dbReference type="PROSITE" id="PS51186"/>
    </source>
</evidence>
<dbReference type="Gene3D" id="3.40.630.30">
    <property type="match status" value="1"/>
</dbReference>
<protein>
    <submittedName>
        <fullName evidence="4">Ribosomal protein S18 acetylase RimI-like enzyme</fullName>
    </submittedName>
</protein>
<keyword evidence="2" id="KW-0012">Acyltransferase</keyword>
<dbReference type="PANTHER" id="PTHR43420">
    <property type="entry name" value="ACETYLTRANSFERASE"/>
    <property type="match status" value="1"/>
</dbReference>
<keyword evidence="1" id="KW-0808">Transferase</keyword>
<feature type="domain" description="N-acetyltransferase" evidence="3">
    <location>
        <begin position="6"/>
        <end position="164"/>
    </location>
</feature>
<gene>
    <name evidence="4" type="ORF">FHS57_003840</name>
</gene>
<dbReference type="SUPFAM" id="SSF55729">
    <property type="entry name" value="Acyl-CoA N-acyltransferases (Nat)"/>
    <property type="match status" value="1"/>
</dbReference>
<reference evidence="4 5" key="1">
    <citation type="submission" date="2020-08" db="EMBL/GenBank/DDBJ databases">
        <title>Genomic Encyclopedia of Type Strains, Phase IV (KMG-IV): sequencing the most valuable type-strain genomes for metagenomic binning, comparative biology and taxonomic classification.</title>
        <authorList>
            <person name="Goeker M."/>
        </authorList>
    </citation>
    <scope>NUCLEOTIDE SEQUENCE [LARGE SCALE GENOMIC DNA]</scope>
    <source>
        <strain evidence="4 5">DSM 17976</strain>
    </source>
</reference>
<dbReference type="PROSITE" id="PS51186">
    <property type="entry name" value="GNAT"/>
    <property type="match status" value="1"/>
</dbReference>
<dbReference type="InterPro" id="IPR000182">
    <property type="entry name" value="GNAT_dom"/>
</dbReference>
<dbReference type="Proteomes" id="UP000541352">
    <property type="component" value="Unassembled WGS sequence"/>
</dbReference>
<dbReference type="InterPro" id="IPR050680">
    <property type="entry name" value="YpeA/RimI_acetyltransf"/>
</dbReference>
<dbReference type="EMBL" id="JACIBY010000008">
    <property type="protein sequence ID" value="MBB3839829.1"/>
    <property type="molecule type" value="Genomic_DNA"/>
</dbReference>
<dbReference type="CDD" id="cd04301">
    <property type="entry name" value="NAT_SF"/>
    <property type="match status" value="1"/>
</dbReference>
<keyword evidence="4" id="KW-0689">Ribosomal protein</keyword>
<name>A0A7W5ZMW2_9BACT</name>
<organism evidence="4 5">
    <name type="scientific">Runella defluvii</name>
    <dbReference type="NCBI Taxonomy" id="370973"/>
    <lineage>
        <taxon>Bacteria</taxon>
        <taxon>Pseudomonadati</taxon>
        <taxon>Bacteroidota</taxon>
        <taxon>Cytophagia</taxon>
        <taxon>Cytophagales</taxon>
        <taxon>Spirosomataceae</taxon>
        <taxon>Runella</taxon>
    </lineage>
</organism>
<dbReference type="GO" id="GO:0005840">
    <property type="term" value="C:ribosome"/>
    <property type="evidence" value="ECO:0007669"/>
    <property type="project" value="UniProtKB-KW"/>
</dbReference>
<comment type="caution">
    <text evidence="4">The sequence shown here is derived from an EMBL/GenBank/DDBJ whole genome shotgun (WGS) entry which is preliminary data.</text>
</comment>
<keyword evidence="4" id="KW-0687">Ribonucleoprotein</keyword>
<sequence>MSEMLFRARAINEADLPALLEIYASTRAEELALVPDWTEAQKRTFVTQQFMAQHQYYQELYKGADLQIIETEQQQAIGRLYVHWQYSPTEVRIMDIAILPPYRGQGLGSKLLEAVLRQGAVLGKSVTIHVEYNNPALHLYERLGFKKIGEFNTVYHLYQWKPDSTS</sequence>